<dbReference type="Proteomes" id="UP000612362">
    <property type="component" value="Unassembled WGS sequence"/>
</dbReference>
<feature type="transmembrane region" description="Helical" evidence="2">
    <location>
        <begin position="12"/>
        <end position="37"/>
    </location>
</feature>
<feature type="compositionally biased region" description="Low complexity" evidence="1">
    <location>
        <begin position="208"/>
        <end position="265"/>
    </location>
</feature>
<evidence type="ECO:0000256" key="1">
    <source>
        <dbReference type="SAM" id="MobiDB-lite"/>
    </source>
</evidence>
<feature type="transmembrane region" description="Helical" evidence="2">
    <location>
        <begin position="165"/>
        <end position="188"/>
    </location>
</feature>
<keyword evidence="2" id="KW-0472">Membrane</keyword>
<sequence length="271" mass="29290">MQTLTQPHNRPYLIAAGGAIVALVAFLLPFAHIQVIFRDSSSFLGISSTSSSTSVQDLNGFKLSALNGAAWIDVLLIVLILGTVALLIYRSQNPFDTTRANAETQARWGQYALIGLGVAGLIYQFIMPSIASTGISTFLDAIRSAVASLGSSVSFNLNYNAESTLLVGGWIFVLGMLAVIAGGALPLIPRSAVQPYGQVGQYPPAGYPPQSGQYPSYPQYPQEGQYPPQAQSGQYPPQQYPTYPQQQSGQYPPQQQNQYPQYPQYPQQPPQ</sequence>
<keyword evidence="4" id="KW-1185">Reference proteome</keyword>
<reference evidence="3" key="1">
    <citation type="submission" date="2020-10" db="EMBL/GenBank/DDBJ databases">
        <title>Taxonomic study of unclassified bacteria belonging to the class Ktedonobacteria.</title>
        <authorList>
            <person name="Yabe S."/>
            <person name="Wang C.M."/>
            <person name="Zheng Y."/>
            <person name="Sakai Y."/>
            <person name="Cavaletti L."/>
            <person name="Monciardini P."/>
            <person name="Donadio S."/>
        </authorList>
    </citation>
    <scope>NUCLEOTIDE SEQUENCE</scope>
    <source>
        <strain evidence="3">SOSP1-1</strain>
    </source>
</reference>
<evidence type="ECO:0000256" key="2">
    <source>
        <dbReference type="SAM" id="Phobius"/>
    </source>
</evidence>
<evidence type="ECO:0000313" key="4">
    <source>
        <dbReference type="Proteomes" id="UP000612362"/>
    </source>
</evidence>
<feature type="region of interest" description="Disordered" evidence="1">
    <location>
        <begin position="204"/>
        <end position="271"/>
    </location>
</feature>
<keyword evidence="2" id="KW-1133">Transmembrane helix</keyword>
<gene>
    <name evidence="3" type="ORF">KSX_30540</name>
</gene>
<keyword evidence="2" id="KW-0812">Transmembrane</keyword>
<organism evidence="3 4">
    <name type="scientific">Ktedonospora formicarum</name>
    <dbReference type="NCBI Taxonomy" id="2778364"/>
    <lineage>
        <taxon>Bacteria</taxon>
        <taxon>Bacillati</taxon>
        <taxon>Chloroflexota</taxon>
        <taxon>Ktedonobacteria</taxon>
        <taxon>Ktedonobacterales</taxon>
        <taxon>Ktedonobacteraceae</taxon>
        <taxon>Ktedonospora</taxon>
    </lineage>
</organism>
<dbReference type="EMBL" id="BNJF01000001">
    <property type="protein sequence ID" value="GHO44891.1"/>
    <property type="molecule type" value="Genomic_DNA"/>
</dbReference>
<proteinExistence type="predicted"/>
<name>A0A8J3MSH9_9CHLR</name>
<accession>A0A8J3MSH9</accession>
<protein>
    <submittedName>
        <fullName evidence="3">Uncharacterized protein</fullName>
    </submittedName>
</protein>
<evidence type="ECO:0000313" key="3">
    <source>
        <dbReference type="EMBL" id="GHO44891.1"/>
    </source>
</evidence>
<feature type="transmembrane region" description="Helical" evidence="2">
    <location>
        <begin position="108"/>
        <end position="126"/>
    </location>
</feature>
<dbReference type="RefSeq" id="WP_220194256.1">
    <property type="nucleotide sequence ID" value="NZ_BNJF01000001.1"/>
</dbReference>
<feature type="transmembrane region" description="Helical" evidence="2">
    <location>
        <begin position="68"/>
        <end position="88"/>
    </location>
</feature>
<dbReference type="AlphaFoldDB" id="A0A8J3MSH9"/>
<comment type="caution">
    <text evidence="3">The sequence shown here is derived from an EMBL/GenBank/DDBJ whole genome shotgun (WGS) entry which is preliminary data.</text>
</comment>